<dbReference type="NCBIfam" id="TIGR03891">
    <property type="entry name" value="thiopep_ocin"/>
    <property type="match status" value="2"/>
</dbReference>
<evidence type="ECO:0000313" key="3">
    <source>
        <dbReference type="Proteomes" id="UP000297948"/>
    </source>
</evidence>
<dbReference type="OrthoDB" id="3607295at2"/>
<dbReference type="AlphaFoldDB" id="A0A4Z0HE74"/>
<reference evidence="2 3" key="1">
    <citation type="submission" date="2019-03" db="EMBL/GenBank/DDBJ databases">
        <authorList>
            <person name="Gonzalez-Pimentel J.L."/>
        </authorList>
    </citation>
    <scope>NUCLEOTIDE SEQUENCE [LARGE SCALE GENOMIC DNA]</scope>
    <source>
        <strain evidence="2 3">JCM 31289</strain>
    </source>
</reference>
<gene>
    <name evidence="2" type="ORF">E4099_05040</name>
</gene>
<feature type="domain" description="Thiopeptide-type bacteriocin biosynthesis" evidence="1">
    <location>
        <begin position="24"/>
        <end position="350"/>
    </location>
</feature>
<comment type="caution">
    <text evidence="2">The sequence shown here is derived from an EMBL/GenBank/DDBJ whole genome shotgun (WGS) entry which is preliminary data.</text>
</comment>
<evidence type="ECO:0000259" key="1">
    <source>
        <dbReference type="Pfam" id="PF14028"/>
    </source>
</evidence>
<evidence type="ECO:0000313" key="2">
    <source>
        <dbReference type="EMBL" id="TGB16634.1"/>
    </source>
</evidence>
<dbReference type="Pfam" id="PF14028">
    <property type="entry name" value="Lant_dehydr_C"/>
    <property type="match status" value="1"/>
</dbReference>
<organism evidence="2 3">
    <name type="scientific">Streptomyces palmae</name>
    <dbReference type="NCBI Taxonomy" id="1701085"/>
    <lineage>
        <taxon>Bacteria</taxon>
        <taxon>Bacillati</taxon>
        <taxon>Actinomycetota</taxon>
        <taxon>Actinomycetes</taxon>
        <taxon>Kitasatosporales</taxon>
        <taxon>Streptomycetaceae</taxon>
        <taxon>Streptomyces</taxon>
    </lineage>
</organism>
<name>A0A4Z0HE74_9ACTN</name>
<sequence>MDEATDGVAARTAEPPRRVTEDDWISLHVFYAANANPVLVRCVKPLVAGLRADGLLRHWFFIRYWLEGPHIRLRLLPADPARAEEVRRRAEEAIAAFLRERPALYEEDRNASADLYKNMFLAEYSIERWNELYGAEGQMPFRDNNSVAAITYERELDRYGGPAAMELAEAHFERSSDVVVRLLETTNVHVRTVLLGQAAQLTIGLCLAFLGADEQGVTETAAFLRRYRQMWETSYQEPSDSQHARFDRSYERMRPRLLQRVRHIRDSAREEPATGPTPQLRDWLVHAAELRDQVLELSAADALAFRDGTAPEPRAALAIVLSSYVHMTNNRLGVSILDEIYLAYILDKALAELAAESAR</sequence>
<keyword evidence="3" id="KW-1185">Reference proteome</keyword>
<dbReference type="Proteomes" id="UP000297948">
    <property type="component" value="Unassembled WGS sequence"/>
</dbReference>
<dbReference type="InterPro" id="IPR023809">
    <property type="entry name" value="Thiopep_bacteriocin_synth_dom"/>
</dbReference>
<proteinExistence type="predicted"/>
<dbReference type="EMBL" id="SRID01000026">
    <property type="protein sequence ID" value="TGB16634.1"/>
    <property type="molecule type" value="Genomic_DNA"/>
</dbReference>
<accession>A0A4Z0HE74</accession>
<protein>
    <submittedName>
        <fullName evidence="2">Lantibiotic biosynthesis protein</fullName>
    </submittedName>
</protein>